<dbReference type="HAMAP" id="MF_00139">
    <property type="entry name" value="PurH"/>
    <property type="match status" value="1"/>
</dbReference>
<keyword evidence="9" id="KW-0511">Multifunctional enzyme</keyword>
<gene>
    <name evidence="11" type="ORF">THAOC_01087</name>
</gene>
<dbReference type="InterPro" id="IPR016193">
    <property type="entry name" value="Cytidine_deaminase-like"/>
</dbReference>
<dbReference type="PANTHER" id="PTHR11692">
    <property type="entry name" value="BIFUNCTIONAL PURINE BIOSYNTHESIS PROTEIN PURH"/>
    <property type="match status" value="1"/>
</dbReference>
<evidence type="ECO:0000256" key="1">
    <source>
        <dbReference type="ARBA" id="ARBA00004514"/>
    </source>
</evidence>
<evidence type="ECO:0000256" key="3">
    <source>
        <dbReference type="ARBA" id="ARBA00004954"/>
    </source>
</evidence>
<dbReference type="eggNOG" id="KOG2555">
    <property type="taxonomic scope" value="Eukaryota"/>
</dbReference>
<keyword evidence="5" id="KW-0963">Cytoplasm</keyword>
<evidence type="ECO:0000256" key="7">
    <source>
        <dbReference type="ARBA" id="ARBA00022755"/>
    </source>
</evidence>
<evidence type="ECO:0000313" key="12">
    <source>
        <dbReference type="Proteomes" id="UP000266841"/>
    </source>
</evidence>
<feature type="domain" description="MGS-like" evidence="10">
    <location>
        <begin position="19"/>
        <end position="166"/>
    </location>
</feature>
<comment type="similarity">
    <text evidence="4">Belongs to the PurH family.</text>
</comment>
<dbReference type="SMART" id="SM00851">
    <property type="entry name" value="MGS"/>
    <property type="match status" value="1"/>
</dbReference>
<dbReference type="SUPFAM" id="SSF52335">
    <property type="entry name" value="Methylglyoxal synthase-like"/>
    <property type="match status" value="1"/>
</dbReference>
<reference evidence="11 12" key="1">
    <citation type="journal article" date="2012" name="Genome Biol.">
        <title>Genome and low-iron response of an oceanic diatom adapted to chronic iron limitation.</title>
        <authorList>
            <person name="Lommer M."/>
            <person name="Specht M."/>
            <person name="Roy A.S."/>
            <person name="Kraemer L."/>
            <person name="Andreson R."/>
            <person name="Gutowska M.A."/>
            <person name="Wolf J."/>
            <person name="Bergner S.V."/>
            <person name="Schilhabel M.B."/>
            <person name="Klostermeier U.C."/>
            <person name="Beiko R.G."/>
            <person name="Rosenstiel P."/>
            <person name="Hippler M."/>
            <person name="Laroche J."/>
        </authorList>
    </citation>
    <scope>NUCLEOTIDE SEQUENCE [LARGE SCALE GENOMIC DNA]</scope>
    <source>
        <strain evidence="11 12">CCMP1005</strain>
    </source>
</reference>
<dbReference type="OrthoDB" id="6017153at2759"/>
<comment type="subcellular location">
    <subcellularLocation>
        <location evidence="1">Cytoplasm</location>
        <location evidence="1">Cytosol</location>
    </subcellularLocation>
</comment>
<organism evidence="11 12">
    <name type="scientific">Thalassiosira oceanica</name>
    <name type="common">Marine diatom</name>
    <dbReference type="NCBI Taxonomy" id="159749"/>
    <lineage>
        <taxon>Eukaryota</taxon>
        <taxon>Sar</taxon>
        <taxon>Stramenopiles</taxon>
        <taxon>Ochrophyta</taxon>
        <taxon>Bacillariophyta</taxon>
        <taxon>Coscinodiscophyceae</taxon>
        <taxon>Thalassiosirophycidae</taxon>
        <taxon>Thalassiosirales</taxon>
        <taxon>Thalassiosiraceae</taxon>
        <taxon>Thalassiosira</taxon>
    </lineage>
</organism>
<dbReference type="PANTHER" id="PTHR11692:SF0">
    <property type="entry name" value="BIFUNCTIONAL PURINE BIOSYNTHESIS PROTEIN ATIC"/>
    <property type="match status" value="1"/>
</dbReference>
<evidence type="ECO:0000256" key="2">
    <source>
        <dbReference type="ARBA" id="ARBA00004844"/>
    </source>
</evidence>
<evidence type="ECO:0000256" key="4">
    <source>
        <dbReference type="ARBA" id="ARBA00007667"/>
    </source>
</evidence>
<accession>K0TJ36</accession>
<evidence type="ECO:0000256" key="6">
    <source>
        <dbReference type="ARBA" id="ARBA00022679"/>
    </source>
</evidence>
<dbReference type="Pfam" id="PF01808">
    <property type="entry name" value="AICARFT_IMPCHas"/>
    <property type="match status" value="2"/>
</dbReference>
<keyword evidence="7" id="KW-0658">Purine biosynthesis</keyword>
<keyword evidence="6" id="KW-0808">Transferase</keyword>
<evidence type="ECO:0000256" key="8">
    <source>
        <dbReference type="ARBA" id="ARBA00022801"/>
    </source>
</evidence>
<dbReference type="InterPro" id="IPR024051">
    <property type="entry name" value="AICAR_Tfase_dup_dom_sf"/>
</dbReference>
<comment type="caution">
    <text evidence="11">The sequence shown here is derived from an EMBL/GenBank/DDBJ whole genome shotgun (WGS) entry which is preliminary data.</text>
</comment>
<dbReference type="InterPro" id="IPR024050">
    <property type="entry name" value="AICAR_Tfase_insert_dom_sf"/>
</dbReference>
<comment type="pathway">
    <text evidence="2">Purine metabolism; IMP biosynthesis via de novo pathway; IMP from 5-formamido-1-(5-phospho-D-ribosyl)imidazole-4-carboxamide: step 1/1.</text>
</comment>
<dbReference type="Gene3D" id="1.10.287.440">
    <property type="match status" value="1"/>
</dbReference>
<dbReference type="UniPathway" id="UPA00074">
    <property type="reaction ID" value="UER00133"/>
</dbReference>
<dbReference type="FunFam" id="3.40.50.1380:FF:000001">
    <property type="entry name" value="Bifunctional purine biosynthesis protein PurH"/>
    <property type="match status" value="1"/>
</dbReference>
<dbReference type="SMART" id="SM00798">
    <property type="entry name" value="AICARFT_IMPCHas"/>
    <property type="match status" value="1"/>
</dbReference>
<dbReference type="PROSITE" id="PS51855">
    <property type="entry name" value="MGS"/>
    <property type="match status" value="1"/>
</dbReference>
<dbReference type="OMA" id="IKHNNPC"/>
<dbReference type="InterPro" id="IPR036914">
    <property type="entry name" value="MGS-like_dom_sf"/>
</dbReference>
<comment type="pathway">
    <text evidence="3">Purine metabolism; IMP biosynthesis via de novo pathway; 5-formamido-1-(5-phospho-D-ribosyl)imidazole-4-carboxamide from 5-amino-1-(5-phospho-D-ribosyl)imidazole-4-carboxamide (10-formyl THF route): step 1/1.</text>
</comment>
<evidence type="ECO:0000256" key="9">
    <source>
        <dbReference type="ARBA" id="ARBA00023268"/>
    </source>
</evidence>
<dbReference type="GO" id="GO:0004643">
    <property type="term" value="F:phosphoribosylaminoimidazolecarboxamide formyltransferase activity"/>
    <property type="evidence" value="ECO:0007669"/>
    <property type="project" value="InterPro"/>
</dbReference>
<evidence type="ECO:0000313" key="11">
    <source>
        <dbReference type="EMBL" id="EJK77104.1"/>
    </source>
</evidence>
<dbReference type="Gene3D" id="3.40.140.20">
    <property type="match status" value="2"/>
</dbReference>
<keyword evidence="12" id="KW-1185">Reference proteome</keyword>
<dbReference type="CDD" id="cd01421">
    <property type="entry name" value="IMPCH"/>
    <property type="match status" value="1"/>
</dbReference>
<sequence>MSVSPSTMQFKRDYKGSEADVVPITRALISVSDKDGIVELCTFLASKNVELLSTGGTAKKLREAGLTVIDVSDYTGSPECLDGRVKTLHPKVHGGLLGVRGNPQHEADMEANGIGKIDMTVLNLYPFEATVAKGAAFEQCIENIDIGGPSMLRSTAKNHAFTTIVTSPDQYAEVRECIEGKGGTTLALRRRFAARAYSLSASYDSAIATWFTKELGEDSPVVTRVYKPEFPLKYGEFPESVRRKSGGEKYFFALQRRWFGLNTNPHYNMRCRMFEWRPGCNPHQKPAAISSLLNADLPFTVLNGTPGYINLLDAANAWLLVKELREATGLAAASSFKHVSPAGAAVAVPLTEVECAAYEVTPEGAAKLTPSALAYLRARNADPMCSFGDFAAVSDVVDEDTALILKKEVSDGIVAPGYTPAALEILKKKKGGKFIILEAKADFKPDAVEYREVYGMTFSQKRNDVVITKEHMTKNVVTKGGVDALTDGAIRDMIVASICVKYTQSNSVGFARDGMMVGVGAGQQSRVDCVKLAGRKVSTWYLRQHPKVLGLKFKEGVKRQDRVNARVRYIEGDFTDEERKRWEAQFSEVPEPLSSAEKEEFMAKATGVTISSDAFFPFRDSIDHASKVGVSYIAQPGGSVQDGQVTECADEYGMKMSLTGVRLFHH</sequence>
<name>K0TJ36_THAOC</name>
<dbReference type="Pfam" id="PF02142">
    <property type="entry name" value="MGS"/>
    <property type="match status" value="1"/>
</dbReference>
<dbReference type="GO" id="GO:0006189">
    <property type="term" value="P:'de novo' IMP biosynthetic process"/>
    <property type="evidence" value="ECO:0007669"/>
    <property type="project" value="UniProtKB-UniPathway"/>
</dbReference>
<evidence type="ECO:0000259" key="10">
    <source>
        <dbReference type="PROSITE" id="PS51855"/>
    </source>
</evidence>
<proteinExistence type="inferred from homology"/>
<dbReference type="InterPro" id="IPR002695">
    <property type="entry name" value="PurH-like"/>
</dbReference>
<keyword evidence="8" id="KW-0378">Hydrolase</keyword>
<protein>
    <recommendedName>
        <fullName evidence="10">MGS-like domain-containing protein</fullName>
    </recommendedName>
</protein>
<evidence type="ECO:0000256" key="5">
    <source>
        <dbReference type="ARBA" id="ARBA00022490"/>
    </source>
</evidence>
<dbReference type="NCBIfam" id="NF005492">
    <property type="entry name" value="PRK07106.1"/>
    <property type="match status" value="1"/>
</dbReference>
<dbReference type="GO" id="GO:0005829">
    <property type="term" value="C:cytosol"/>
    <property type="evidence" value="ECO:0007669"/>
    <property type="project" value="UniProtKB-SubCell"/>
</dbReference>
<dbReference type="GO" id="GO:0003937">
    <property type="term" value="F:IMP cyclohydrolase activity"/>
    <property type="evidence" value="ECO:0007669"/>
    <property type="project" value="InterPro"/>
</dbReference>
<dbReference type="FunFam" id="3.40.140.20:FF:000003">
    <property type="entry name" value="Bifunctional purine biosynthesis protein"/>
    <property type="match status" value="1"/>
</dbReference>
<dbReference type="InterPro" id="IPR011607">
    <property type="entry name" value="MGS-like_dom"/>
</dbReference>
<dbReference type="SUPFAM" id="SSF53927">
    <property type="entry name" value="Cytidine deaminase-like"/>
    <property type="match status" value="1"/>
</dbReference>
<dbReference type="AlphaFoldDB" id="K0TJ36"/>
<dbReference type="Gene3D" id="3.40.50.1380">
    <property type="entry name" value="Methylglyoxal synthase-like domain"/>
    <property type="match status" value="1"/>
</dbReference>
<dbReference type="Proteomes" id="UP000266841">
    <property type="component" value="Unassembled WGS sequence"/>
</dbReference>
<dbReference type="EMBL" id="AGNL01001320">
    <property type="protein sequence ID" value="EJK77104.1"/>
    <property type="molecule type" value="Genomic_DNA"/>
</dbReference>